<reference evidence="2 3" key="1">
    <citation type="submission" date="2019-11" db="EMBL/GenBank/DDBJ databases">
        <title>Streptomyces typhae sp. nov., a novel endophytic actinomycete isolated from the root of cattail pollen (Typha angustifolia L.).</title>
        <authorList>
            <person name="Peng C."/>
        </authorList>
    </citation>
    <scope>NUCLEOTIDE SEQUENCE [LARGE SCALE GENOMIC DNA]</scope>
    <source>
        <strain evidence="3">p1417</strain>
    </source>
</reference>
<accession>A0A6L6WWT2</accession>
<protein>
    <submittedName>
        <fullName evidence="2">Peptidase</fullName>
    </submittedName>
</protein>
<dbReference type="Pfam" id="PF13529">
    <property type="entry name" value="Peptidase_C39_2"/>
    <property type="match status" value="1"/>
</dbReference>
<dbReference type="Gene3D" id="3.90.70.10">
    <property type="entry name" value="Cysteine proteinases"/>
    <property type="match status" value="1"/>
</dbReference>
<evidence type="ECO:0000313" key="2">
    <source>
        <dbReference type="EMBL" id="MVO86208.1"/>
    </source>
</evidence>
<sequence>MTPCTTCHAPSLTQFASPDLVGRIVYEGHDPADDPAWRESGAATSEDYARWCSHLCGLTCLRMALGPSAPSLFELRDGALKYGAYTEDAADTADAGGTIRGLIYAPFAEYVREVHAVDATVHRHLTVEEIAELLDAGRTVIASVHFEIRRPEHPAPGRGGHLVLLTGRTADGALHFHNPSGIDARSRTADLSPAAFEPFFAGRGVSMAVGGAPGTR</sequence>
<name>A0A6L6WWT2_9ACTN</name>
<comment type="caution">
    <text evidence="2">The sequence shown here is derived from an EMBL/GenBank/DDBJ whole genome shotgun (WGS) entry which is preliminary data.</text>
</comment>
<evidence type="ECO:0000313" key="3">
    <source>
        <dbReference type="Proteomes" id="UP000483802"/>
    </source>
</evidence>
<dbReference type="InterPro" id="IPR039564">
    <property type="entry name" value="Peptidase_C39-like"/>
</dbReference>
<dbReference type="Proteomes" id="UP000483802">
    <property type="component" value="Unassembled WGS sequence"/>
</dbReference>
<dbReference type="RefSeq" id="WP_343040937.1">
    <property type="nucleotide sequence ID" value="NZ_WPNZ01000008.1"/>
</dbReference>
<feature type="domain" description="Peptidase C39-like" evidence="1">
    <location>
        <begin position="52"/>
        <end position="179"/>
    </location>
</feature>
<keyword evidence="3" id="KW-1185">Reference proteome</keyword>
<gene>
    <name evidence="2" type="ORF">GPA10_15940</name>
</gene>
<organism evidence="2 3">
    <name type="scientific">Streptomyces typhae</name>
    <dbReference type="NCBI Taxonomy" id="2681492"/>
    <lineage>
        <taxon>Bacteria</taxon>
        <taxon>Bacillati</taxon>
        <taxon>Actinomycetota</taxon>
        <taxon>Actinomycetes</taxon>
        <taxon>Kitasatosporales</taxon>
        <taxon>Streptomycetaceae</taxon>
        <taxon>Streptomyces</taxon>
    </lineage>
</organism>
<proteinExistence type="predicted"/>
<dbReference type="AlphaFoldDB" id="A0A6L6WWT2"/>
<evidence type="ECO:0000259" key="1">
    <source>
        <dbReference type="Pfam" id="PF13529"/>
    </source>
</evidence>
<dbReference type="EMBL" id="WPNZ01000008">
    <property type="protein sequence ID" value="MVO86208.1"/>
    <property type="molecule type" value="Genomic_DNA"/>
</dbReference>